<keyword evidence="5" id="KW-0808">Transferase</keyword>
<evidence type="ECO:0000256" key="4">
    <source>
        <dbReference type="ARBA" id="ARBA00022603"/>
    </source>
</evidence>
<name>A0A4D9CUG4_9STRA</name>
<evidence type="ECO:0000256" key="10">
    <source>
        <dbReference type="ARBA" id="ARBA00047770"/>
    </source>
</evidence>
<organism evidence="13 14">
    <name type="scientific">Nannochloropsis salina CCMP1776</name>
    <dbReference type="NCBI Taxonomy" id="1027361"/>
    <lineage>
        <taxon>Eukaryota</taxon>
        <taxon>Sar</taxon>
        <taxon>Stramenopiles</taxon>
        <taxon>Ochrophyta</taxon>
        <taxon>Eustigmatophyceae</taxon>
        <taxon>Eustigmatales</taxon>
        <taxon>Monodopsidaceae</taxon>
        <taxon>Microchloropsis</taxon>
        <taxon>Microchloropsis salina</taxon>
    </lineage>
</organism>
<dbReference type="PANTHER" id="PTHR21451:SF0">
    <property type="entry name" value="HISTONE-LYSINE N-METHYLTRANSFERASE, H3 LYSINE-79 SPECIFIC"/>
    <property type="match status" value="1"/>
</dbReference>
<reference evidence="13 14" key="1">
    <citation type="submission" date="2019-01" db="EMBL/GenBank/DDBJ databases">
        <title>Nuclear Genome Assembly of the Microalgal Biofuel strain Nannochloropsis salina CCMP1776.</title>
        <authorList>
            <person name="Hovde B."/>
        </authorList>
    </citation>
    <scope>NUCLEOTIDE SEQUENCE [LARGE SCALE GENOMIC DNA]</scope>
    <source>
        <strain evidence="13 14">CCMP1776</strain>
    </source>
</reference>
<accession>A0A4D9CUG4</accession>
<gene>
    <name evidence="13" type="ORF">NSK_006976</name>
</gene>
<dbReference type="PANTHER" id="PTHR21451">
    <property type="entry name" value="HISTONE H3 METHYLTRANSFERASE"/>
    <property type="match status" value="1"/>
</dbReference>
<dbReference type="GO" id="GO:0006281">
    <property type="term" value="P:DNA repair"/>
    <property type="evidence" value="ECO:0007669"/>
    <property type="project" value="TreeGrafter"/>
</dbReference>
<dbReference type="GO" id="GO:0005634">
    <property type="term" value="C:nucleus"/>
    <property type="evidence" value="ECO:0007669"/>
    <property type="project" value="UniProtKB-SubCell"/>
</dbReference>
<evidence type="ECO:0000256" key="1">
    <source>
        <dbReference type="ARBA" id="ARBA00004123"/>
    </source>
</evidence>
<feature type="compositionally biased region" description="Basic residues" evidence="11">
    <location>
        <begin position="116"/>
        <end position="149"/>
    </location>
</feature>
<dbReference type="EC" id="2.1.1.360" evidence="2"/>
<dbReference type="InterPro" id="IPR025789">
    <property type="entry name" value="DOT1_dom"/>
</dbReference>
<comment type="catalytic activity">
    <reaction evidence="10">
        <text>L-lysyl(79)-[histone H3] + 3 S-adenosyl-L-methionine = N(6),N(6),N(6)-trimethyl-L-lysyl(79)-[histone H3] + 3 S-adenosyl-L-homocysteine + 3 H(+)</text>
        <dbReference type="Rhea" id="RHEA:60328"/>
        <dbReference type="Rhea" id="RHEA-COMP:15549"/>
        <dbReference type="Rhea" id="RHEA-COMP:15552"/>
        <dbReference type="ChEBI" id="CHEBI:15378"/>
        <dbReference type="ChEBI" id="CHEBI:29969"/>
        <dbReference type="ChEBI" id="CHEBI:57856"/>
        <dbReference type="ChEBI" id="CHEBI:59789"/>
        <dbReference type="ChEBI" id="CHEBI:61961"/>
        <dbReference type="EC" id="2.1.1.360"/>
    </reaction>
</comment>
<evidence type="ECO:0000256" key="2">
    <source>
        <dbReference type="ARBA" id="ARBA00012190"/>
    </source>
</evidence>
<feature type="compositionally biased region" description="Acidic residues" evidence="11">
    <location>
        <begin position="237"/>
        <end position="247"/>
    </location>
</feature>
<keyword evidence="8" id="KW-0539">Nucleus</keyword>
<dbReference type="GO" id="GO:0140956">
    <property type="term" value="F:histone H3K79 trimethyltransferase activity"/>
    <property type="evidence" value="ECO:0007669"/>
    <property type="project" value="UniProtKB-EC"/>
</dbReference>
<dbReference type="Pfam" id="PF08123">
    <property type="entry name" value="DOT1"/>
    <property type="match status" value="1"/>
</dbReference>
<sequence length="623" mass="70392">MTTLASGLNYEDQGITSCIRAVDGVALQVGDDVFFERESGLLEEGFVEKLFPQDDKVMALVRYKERAWSAYIERRDVEGLLLRDQLVSKSRTRRNARPVSRYQPQEQSGSAYGSRQSRKPKLLKGSHKSHEKKRRRRRKRLKEAARLRRARRERRRTLALRFLSEGQVDGVTLSEEERAELMGLLSVSEAVHIREALTLSSSESEDDNLDQSRSSEDESGSSSSSDSSSTISTFGEQDSESEAESGAESELGLSDVSTDSCPSEPDFLYWSRVHQPALEQLRATGRKRFGLAPKYDSDDSDDVDEEPREMGLASTIMTWTGQERKELLREYLNRPASIARRLKTGAISYKEWCLALQVVSEDSGGVSSLENMSAIKGVKRCDGMRTMYGAIRAPLIQEMIRFAGVTRQDRFLDIGSGLGTVVLQMAAVTGCHATGIELEASRFTISSMLSEELIHLMAELSTSRETGFVADLKNRIEMKNEDVRDHEETILQSTVIYFNNHGVWFDETSSKQGEISVEHWVAKLFARTAVGTRLVILKSIPHLKGNWFSEQMYMARSDWLTWARDAKPLFCYTKLKDTWTCEKCQHENAIVGDDDSLIWEMRCVNSCASRAHRLRVRPGQPSE</sequence>
<feature type="domain" description="DOT1" evidence="12">
    <location>
        <begin position="385"/>
        <end position="545"/>
    </location>
</feature>
<keyword evidence="14" id="KW-1185">Reference proteome</keyword>
<evidence type="ECO:0000313" key="14">
    <source>
        <dbReference type="Proteomes" id="UP000355283"/>
    </source>
</evidence>
<evidence type="ECO:0000256" key="9">
    <source>
        <dbReference type="ARBA" id="ARBA00029821"/>
    </source>
</evidence>
<evidence type="ECO:0000256" key="6">
    <source>
        <dbReference type="ARBA" id="ARBA00022691"/>
    </source>
</evidence>
<evidence type="ECO:0000256" key="3">
    <source>
        <dbReference type="ARBA" id="ARBA00020987"/>
    </source>
</evidence>
<comment type="subcellular location">
    <subcellularLocation>
        <location evidence="1">Nucleus</location>
    </subcellularLocation>
</comment>
<dbReference type="GO" id="GO:0032259">
    <property type="term" value="P:methylation"/>
    <property type="evidence" value="ECO:0007669"/>
    <property type="project" value="UniProtKB-KW"/>
</dbReference>
<proteinExistence type="predicted"/>
<keyword evidence="4" id="KW-0489">Methyltransferase</keyword>
<keyword evidence="7" id="KW-0156">Chromatin regulator</keyword>
<feature type="region of interest" description="Disordered" evidence="11">
    <location>
        <begin position="92"/>
        <end position="149"/>
    </location>
</feature>
<dbReference type="AlphaFoldDB" id="A0A4D9CUG4"/>
<evidence type="ECO:0000313" key="13">
    <source>
        <dbReference type="EMBL" id="TFJ81727.1"/>
    </source>
</evidence>
<dbReference type="GO" id="GO:0000077">
    <property type="term" value="P:DNA damage checkpoint signaling"/>
    <property type="evidence" value="ECO:0007669"/>
    <property type="project" value="TreeGrafter"/>
</dbReference>
<evidence type="ECO:0000256" key="8">
    <source>
        <dbReference type="ARBA" id="ARBA00023242"/>
    </source>
</evidence>
<comment type="caution">
    <text evidence="13">The sequence shown here is derived from an EMBL/GenBank/DDBJ whole genome shotgun (WGS) entry which is preliminary data.</text>
</comment>
<keyword evidence="6" id="KW-0949">S-adenosyl-L-methionine</keyword>
<evidence type="ECO:0000256" key="5">
    <source>
        <dbReference type="ARBA" id="ARBA00022679"/>
    </source>
</evidence>
<dbReference type="Proteomes" id="UP000355283">
    <property type="component" value="Unassembled WGS sequence"/>
</dbReference>
<dbReference type="OrthoDB" id="204102at2759"/>
<dbReference type="InterPro" id="IPR029063">
    <property type="entry name" value="SAM-dependent_MTases_sf"/>
</dbReference>
<feature type="compositionally biased region" description="Low complexity" evidence="11">
    <location>
        <begin position="220"/>
        <end position="233"/>
    </location>
</feature>
<feature type="compositionally biased region" description="Polar residues" evidence="11">
    <location>
        <begin position="102"/>
        <end position="115"/>
    </location>
</feature>
<protein>
    <recommendedName>
        <fullName evidence="3">Histone-lysine N-methyltransferase, H3 lysine-79 specific</fullName>
        <ecNumber evidence="2">2.1.1.360</ecNumber>
    </recommendedName>
    <alternativeName>
        <fullName evidence="9">Histone H3-K79 methyltransferase</fullName>
    </alternativeName>
</protein>
<dbReference type="SUPFAM" id="SSF53335">
    <property type="entry name" value="S-adenosyl-L-methionine-dependent methyltransferases"/>
    <property type="match status" value="1"/>
</dbReference>
<evidence type="ECO:0000256" key="7">
    <source>
        <dbReference type="ARBA" id="ARBA00022853"/>
    </source>
</evidence>
<feature type="region of interest" description="Disordered" evidence="11">
    <location>
        <begin position="198"/>
        <end position="259"/>
    </location>
</feature>
<evidence type="ECO:0000256" key="11">
    <source>
        <dbReference type="SAM" id="MobiDB-lite"/>
    </source>
</evidence>
<dbReference type="Gene3D" id="3.40.50.150">
    <property type="entry name" value="Vaccinia Virus protein VP39"/>
    <property type="match status" value="1"/>
</dbReference>
<dbReference type="EMBL" id="SDOX01000122">
    <property type="protein sequence ID" value="TFJ81727.1"/>
    <property type="molecule type" value="Genomic_DNA"/>
</dbReference>
<evidence type="ECO:0000259" key="12">
    <source>
        <dbReference type="Pfam" id="PF08123"/>
    </source>
</evidence>
<dbReference type="InterPro" id="IPR030445">
    <property type="entry name" value="H3-K79_meTrfase"/>
</dbReference>